<dbReference type="GO" id="GO:0005524">
    <property type="term" value="F:ATP binding"/>
    <property type="evidence" value="ECO:0007669"/>
    <property type="project" value="UniProtKB-UniRule"/>
</dbReference>
<evidence type="ECO:0000313" key="13">
    <source>
        <dbReference type="Proteomes" id="UP001139365"/>
    </source>
</evidence>
<dbReference type="PANTHER" id="PTHR21299">
    <property type="entry name" value="CYTIDYLATE KINASE/PANTOATE-BETA-ALANINE LIGASE"/>
    <property type="match status" value="1"/>
</dbReference>
<dbReference type="STRING" id="1263015.BN580_00758"/>
<keyword evidence="8" id="KW-0963">Cytoplasm</keyword>
<evidence type="ECO:0000256" key="6">
    <source>
        <dbReference type="ARBA" id="ARBA00047615"/>
    </source>
</evidence>
<dbReference type="PANTHER" id="PTHR21299:SF2">
    <property type="entry name" value="CYTIDYLATE KINASE"/>
    <property type="match status" value="1"/>
</dbReference>
<keyword evidence="3 8" id="KW-0547">Nucleotide-binding</keyword>
<dbReference type="Proteomes" id="UP000017938">
    <property type="component" value="Unassembled WGS sequence"/>
</dbReference>
<dbReference type="GO" id="GO:0036431">
    <property type="term" value="F:dCMP kinase activity"/>
    <property type="evidence" value="ECO:0007669"/>
    <property type="project" value="InterPro"/>
</dbReference>
<evidence type="ECO:0000256" key="5">
    <source>
        <dbReference type="ARBA" id="ARBA00022840"/>
    </source>
</evidence>
<gene>
    <name evidence="8 11" type="primary">cmk</name>
    <name evidence="10" type="ORF">BN580_00758</name>
    <name evidence="11" type="ORF">MR241_01985</name>
</gene>
<comment type="catalytic activity">
    <reaction evidence="6 8">
        <text>dCMP + ATP = dCDP + ADP</text>
        <dbReference type="Rhea" id="RHEA:25094"/>
        <dbReference type="ChEBI" id="CHEBI:30616"/>
        <dbReference type="ChEBI" id="CHEBI:57566"/>
        <dbReference type="ChEBI" id="CHEBI:58593"/>
        <dbReference type="ChEBI" id="CHEBI:456216"/>
        <dbReference type="EC" id="2.7.4.25"/>
    </reaction>
</comment>
<dbReference type="EC" id="2.7.4.25" evidence="8"/>
<dbReference type="GO" id="GO:0015949">
    <property type="term" value="P:nucleobase-containing small molecule interconversion"/>
    <property type="evidence" value="ECO:0007669"/>
    <property type="project" value="TreeGrafter"/>
</dbReference>
<evidence type="ECO:0000313" key="12">
    <source>
        <dbReference type="Proteomes" id="UP000017938"/>
    </source>
</evidence>
<reference evidence="10" key="1">
    <citation type="submission" date="2012-11" db="EMBL/GenBank/DDBJ databases">
        <title>Dependencies among metagenomic species, viruses, plasmids and units of genetic variation.</title>
        <authorList>
            <person name="Nielsen H.B."/>
            <person name="Almeida M."/>
            <person name="Juncker A.S."/>
            <person name="Rasmussen S."/>
            <person name="Li J."/>
            <person name="Sunagawa S."/>
            <person name="Plichta D."/>
            <person name="Gautier L."/>
            <person name="Le Chatelier E."/>
            <person name="Peletier E."/>
            <person name="Bonde I."/>
            <person name="Nielsen T."/>
            <person name="Manichanh C."/>
            <person name="Arumugam M."/>
            <person name="Batto J."/>
            <person name="Santos M.B.Q.D."/>
            <person name="Blom N."/>
            <person name="Borruel N."/>
            <person name="Burgdorf K.S."/>
            <person name="Boumezbeur F."/>
            <person name="Casellas F."/>
            <person name="Dore J."/>
            <person name="Guarner F."/>
            <person name="Hansen T."/>
            <person name="Hildebrand F."/>
            <person name="Kaas R.S."/>
            <person name="Kennedy S."/>
            <person name="Kristiansen K."/>
            <person name="Kultima J.R."/>
            <person name="Leonard P."/>
            <person name="Levenez F."/>
            <person name="Lund O."/>
            <person name="Moumen B."/>
            <person name="Le Paslier D."/>
            <person name="Pons N."/>
            <person name="Pedersen O."/>
            <person name="Prifti E."/>
            <person name="Qin J."/>
            <person name="Raes J."/>
            <person name="Tap J."/>
            <person name="Tims S."/>
            <person name="Ussery D.W."/>
            <person name="Yamada T."/>
            <person name="MetaHit consortium"/>
            <person name="Renault P."/>
            <person name="Sicheritz-Ponten T."/>
            <person name="Bork P."/>
            <person name="Wang J."/>
            <person name="Brunak S."/>
            <person name="Ehrlich S.D."/>
        </authorList>
    </citation>
    <scope>NUCLEOTIDE SEQUENCE [LARGE SCALE GENOMIC DNA]</scope>
</reference>
<name>R6TBG9_9BACT</name>
<evidence type="ECO:0000313" key="10">
    <source>
        <dbReference type="EMBL" id="CDC70763.1"/>
    </source>
</evidence>
<comment type="similarity">
    <text evidence="1 8">Belongs to the cytidylate kinase family. Type 1 subfamily.</text>
</comment>
<dbReference type="AlphaFoldDB" id="R6TBG9"/>
<organism evidence="10 12">
    <name type="scientific">Candidatus Colimorpha enterica</name>
    <dbReference type="NCBI Taxonomy" id="3083063"/>
    <lineage>
        <taxon>Bacteria</taxon>
        <taxon>Pseudomonadati</taxon>
        <taxon>Bacteroidota</taxon>
        <taxon>Bacteroidia</taxon>
        <taxon>Bacteroidales</taxon>
        <taxon>Candidatus Colimorpha</taxon>
    </lineage>
</organism>
<dbReference type="NCBIfam" id="TIGR00017">
    <property type="entry name" value="cmk"/>
    <property type="match status" value="1"/>
</dbReference>
<protein>
    <recommendedName>
        <fullName evidence="8">Cytidylate kinase</fullName>
        <shortName evidence="8">CK</shortName>
        <ecNumber evidence="8">2.7.4.25</ecNumber>
    </recommendedName>
    <alternativeName>
        <fullName evidence="8">Cytidine monophosphate kinase</fullName>
        <shortName evidence="8">CMP kinase</shortName>
    </alternativeName>
</protein>
<comment type="caution">
    <text evidence="10">The sequence shown here is derived from an EMBL/GenBank/DDBJ whole genome shotgun (WGS) entry which is preliminary data.</text>
</comment>
<comment type="catalytic activity">
    <reaction evidence="7 8">
        <text>CMP + ATP = CDP + ADP</text>
        <dbReference type="Rhea" id="RHEA:11600"/>
        <dbReference type="ChEBI" id="CHEBI:30616"/>
        <dbReference type="ChEBI" id="CHEBI:58069"/>
        <dbReference type="ChEBI" id="CHEBI:60377"/>
        <dbReference type="ChEBI" id="CHEBI:456216"/>
        <dbReference type="EC" id="2.7.4.25"/>
    </reaction>
</comment>
<dbReference type="InterPro" id="IPR027417">
    <property type="entry name" value="P-loop_NTPase"/>
</dbReference>
<dbReference type="Gene3D" id="3.40.50.300">
    <property type="entry name" value="P-loop containing nucleotide triphosphate hydrolases"/>
    <property type="match status" value="1"/>
</dbReference>
<dbReference type="GO" id="GO:0006220">
    <property type="term" value="P:pyrimidine nucleotide metabolic process"/>
    <property type="evidence" value="ECO:0007669"/>
    <property type="project" value="UniProtKB-UniRule"/>
</dbReference>
<dbReference type="CDD" id="cd02020">
    <property type="entry name" value="CMPK"/>
    <property type="match status" value="1"/>
</dbReference>
<dbReference type="SUPFAM" id="SSF52540">
    <property type="entry name" value="P-loop containing nucleoside triphosphate hydrolases"/>
    <property type="match status" value="1"/>
</dbReference>
<evidence type="ECO:0000313" key="11">
    <source>
        <dbReference type="EMBL" id="MCI5755046.1"/>
    </source>
</evidence>
<keyword evidence="5 8" id="KW-0067">ATP-binding</keyword>
<dbReference type="HAMAP" id="MF_00238">
    <property type="entry name" value="Cytidyl_kinase_type1"/>
    <property type="match status" value="1"/>
</dbReference>
<evidence type="ECO:0000256" key="1">
    <source>
        <dbReference type="ARBA" id="ARBA00009427"/>
    </source>
</evidence>
<evidence type="ECO:0000259" key="9">
    <source>
        <dbReference type="Pfam" id="PF02224"/>
    </source>
</evidence>
<dbReference type="Pfam" id="PF02224">
    <property type="entry name" value="Cytidylate_kin"/>
    <property type="match status" value="1"/>
</dbReference>
<dbReference type="InterPro" id="IPR003136">
    <property type="entry name" value="Cytidylate_kin"/>
</dbReference>
<comment type="subcellular location">
    <subcellularLocation>
        <location evidence="8">Cytoplasm</location>
    </subcellularLocation>
</comment>
<reference evidence="11 13" key="2">
    <citation type="submission" date="2022-03" db="EMBL/GenBank/DDBJ databases">
        <title>Metagenome-assembled genomes from swine fecal metagenomes.</title>
        <authorList>
            <person name="Holman D.B."/>
            <person name="Kommadath A."/>
        </authorList>
    </citation>
    <scope>NUCLEOTIDE SEQUENCE [LARGE SCALE GENOMIC DNA]</scope>
    <source>
        <strain evidence="11">SUG147</strain>
    </source>
</reference>
<evidence type="ECO:0000256" key="3">
    <source>
        <dbReference type="ARBA" id="ARBA00022741"/>
    </source>
</evidence>
<feature type="domain" description="Cytidylate kinase" evidence="9">
    <location>
        <begin position="4"/>
        <end position="217"/>
    </location>
</feature>
<dbReference type="Proteomes" id="UP001139365">
    <property type="component" value="Unassembled WGS sequence"/>
</dbReference>
<dbReference type="InterPro" id="IPR011994">
    <property type="entry name" value="Cytidylate_kinase_dom"/>
</dbReference>
<sequence length="222" mass="23829">MINIAVDGPAGAGKSYLARQIAKRLGYIYVDTGALYRSVALYMTETGVSPSDAEGVNAALPHVSVSLDYGDDGEQHVFLNGTDVSTEIRKPEISLAASSVSAIPEVRAFLLGIQRDMARTHNVVMDGRDIGTVIMPDAQVKIFLCANEKARAKRRYLELTEKGVVTTLEAVENEMNQRDRNDSTRKIAPAVPAEDAVILDNSDLDREGTVAAALAIIAAKLA</sequence>
<evidence type="ECO:0000256" key="2">
    <source>
        <dbReference type="ARBA" id="ARBA00022679"/>
    </source>
</evidence>
<accession>R6TBG9</accession>
<proteinExistence type="inferred from homology"/>
<evidence type="ECO:0000256" key="7">
    <source>
        <dbReference type="ARBA" id="ARBA00048478"/>
    </source>
</evidence>
<evidence type="ECO:0000256" key="8">
    <source>
        <dbReference type="HAMAP-Rule" id="MF_00238"/>
    </source>
</evidence>
<evidence type="ECO:0000256" key="4">
    <source>
        <dbReference type="ARBA" id="ARBA00022777"/>
    </source>
</evidence>
<dbReference type="GO" id="GO:0005829">
    <property type="term" value="C:cytosol"/>
    <property type="evidence" value="ECO:0007669"/>
    <property type="project" value="TreeGrafter"/>
</dbReference>
<keyword evidence="2 8" id="KW-0808">Transferase</keyword>
<comment type="caution">
    <text evidence="8">Lacks conserved residue(s) required for the propagation of feature annotation.</text>
</comment>
<dbReference type="EMBL" id="CBFW010000047">
    <property type="protein sequence ID" value="CDC70763.1"/>
    <property type="molecule type" value="Genomic_DNA"/>
</dbReference>
<keyword evidence="4 8" id="KW-0418">Kinase</keyword>
<dbReference type="EMBL" id="JALEMU010000034">
    <property type="protein sequence ID" value="MCI5755046.1"/>
    <property type="molecule type" value="Genomic_DNA"/>
</dbReference>